<gene>
    <name evidence="12" type="ORF">BCR39DRAFT_530107</name>
</gene>
<dbReference type="GO" id="GO:0000977">
    <property type="term" value="F:RNA polymerase II transcription regulatory region sequence-specific DNA binding"/>
    <property type="evidence" value="ECO:0007669"/>
    <property type="project" value="TreeGrafter"/>
</dbReference>
<evidence type="ECO:0000256" key="4">
    <source>
        <dbReference type="ARBA" id="ARBA00022737"/>
    </source>
</evidence>
<dbReference type="OrthoDB" id="6512771at2759"/>
<comment type="subcellular location">
    <subcellularLocation>
        <location evidence="1">Nucleus</location>
    </subcellularLocation>
</comment>
<dbReference type="GO" id="GO:0000122">
    <property type="term" value="P:negative regulation of transcription by RNA polymerase II"/>
    <property type="evidence" value="ECO:0007669"/>
    <property type="project" value="TreeGrafter"/>
</dbReference>
<evidence type="ECO:0000256" key="1">
    <source>
        <dbReference type="ARBA" id="ARBA00004123"/>
    </source>
</evidence>
<dbReference type="AlphaFoldDB" id="A0A1Y2B6R8"/>
<dbReference type="InParanoid" id="A0A1Y2B6R8"/>
<dbReference type="CDD" id="cd06008">
    <property type="entry name" value="NF-X1-zinc-finger"/>
    <property type="match status" value="6"/>
</dbReference>
<feature type="compositionally biased region" description="Polar residues" evidence="10">
    <location>
        <begin position="78"/>
        <end position="122"/>
    </location>
</feature>
<proteinExistence type="inferred from homology"/>
<feature type="compositionally biased region" description="Polar residues" evidence="10">
    <location>
        <begin position="7"/>
        <end position="17"/>
    </location>
</feature>
<comment type="similarity">
    <text evidence="2">Belongs to the NFX1 family.</text>
</comment>
<feature type="compositionally biased region" description="Gly residues" evidence="10">
    <location>
        <begin position="51"/>
        <end position="60"/>
    </location>
</feature>
<evidence type="ECO:0000256" key="7">
    <source>
        <dbReference type="ARBA" id="ARBA00023015"/>
    </source>
</evidence>
<evidence type="ECO:0000256" key="10">
    <source>
        <dbReference type="SAM" id="MobiDB-lite"/>
    </source>
</evidence>
<organism evidence="12 13">
    <name type="scientific">Naematelia encephala</name>
    <dbReference type="NCBI Taxonomy" id="71784"/>
    <lineage>
        <taxon>Eukaryota</taxon>
        <taxon>Fungi</taxon>
        <taxon>Dikarya</taxon>
        <taxon>Basidiomycota</taxon>
        <taxon>Agaricomycotina</taxon>
        <taxon>Tremellomycetes</taxon>
        <taxon>Tremellales</taxon>
        <taxon>Naemateliaceae</taxon>
        <taxon>Naematelia</taxon>
    </lineage>
</organism>
<evidence type="ECO:0000256" key="2">
    <source>
        <dbReference type="ARBA" id="ARBA00007269"/>
    </source>
</evidence>
<dbReference type="SUPFAM" id="SSF82708">
    <property type="entry name" value="R3H domain"/>
    <property type="match status" value="1"/>
</dbReference>
<feature type="compositionally biased region" description="Basic and acidic residues" evidence="10">
    <location>
        <begin position="253"/>
        <end position="273"/>
    </location>
</feature>
<feature type="domain" description="NF-X1-type" evidence="11">
    <location>
        <begin position="426"/>
        <end position="444"/>
    </location>
</feature>
<reference evidence="12 13" key="1">
    <citation type="submission" date="2016-07" db="EMBL/GenBank/DDBJ databases">
        <title>Pervasive Adenine N6-methylation of Active Genes in Fungi.</title>
        <authorList>
            <consortium name="DOE Joint Genome Institute"/>
            <person name="Mondo S.J."/>
            <person name="Dannebaum R.O."/>
            <person name="Kuo R.C."/>
            <person name="Labutti K."/>
            <person name="Haridas S."/>
            <person name="Kuo A."/>
            <person name="Salamov A."/>
            <person name="Ahrendt S.R."/>
            <person name="Lipzen A."/>
            <person name="Sullivan W."/>
            <person name="Andreopoulos W.B."/>
            <person name="Clum A."/>
            <person name="Lindquist E."/>
            <person name="Daum C."/>
            <person name="Ramamoorthy G.K."/>
            <person name="Gryganskyi A."/>
            <person name="Culley D."/>
            <person name="Magnuson J.K."/>
            <person name="James T.Y."/>
            <person name="O'Malley M.A."/>
            <person name="Stajich J.E."/>
            <person name="Spatafora J.W."/>
            <person name="Visel A."/>
            <person name="Grigoriev I.V."/>
        </authorList>
    </citation>
    <scope>NUCLEOTIDE SEQUENCE [LARGE SCALE GENOMIC DNA]</scope>
    <source>
        <strain evidence="12 13">68-887.2</strain>
    </source>
</reference>
<evidence type="ECO:0000256" key="6">
    <source>
        <dbReference type="ARBA" id="ARBA00022833"/>
    </source>
</evidence>
<dbReference type="STRING" id="71784.A0A1Y2B6R8"/>
<feature type="domain" description="NF-X1-type" evidence="11">
    <location>
        <begin position="625"/>
        <end position="643"/>
    </location>
</feature>
<sequence>MVEVSGLQLSASKSAQPQVPRPGDGAFLTAARPGDGTFLSNGHSRPARGTGRSGGVGVRGGPSNHRGRARGFAPLNIVYSNGQTAALSPANSNSAELNNNTDVSLPPSSAAQSTTLPQSSIVPNGHFAEVNGSSHGAGTAKANRARGGSGRRGARENGQAGPSRSDGDIDRTVPESSTTIASLDPSASAFVPRTSASQPASRTASPSRTNKPRKTRPPKKEPIQPAPQVSSRRAAFDLQTKLTATVSRSSDGNVERQEALHGQTEEYRAQQKRKVKEEKDDLVSRLTRGLKNRPFLECPICFNSITPAQQIWCCLPPEHVPDVSGESTPSPDVVFDAKRYSSCYTPFHISCIRDWANRSLVEDTERMRNFSIEDEDPSWRCPGCQKRRTDPVGGYKCFCGRLTAPPTNGAAPHSCGDACSRKRIGCDHPCSLPCHPGPCPPCQVALTVPCPSHHTRLTVKCALATTNNAALSPVCDEICGRQRACGNADHRCDLPCHYGPCKPCDIVETVRCFCGEESREAPCGWAQENAQLCQREPEDGEKGFWKGRFSCGKPCDRMFDCGIHPCEETCHSHPIFPVPCPNSPSVITTCPCGSTPLSALPGYPRPDCLAPIPTCSEPCPKVRPCGHTCPRKCHRGECPPCHEEVVRPCRCGESVLVVSCDELRERAESGEGDLTCERVCKALRSCGRHECGRVCCPLSYQAKNRKDRKKEDAHLGNREEDDLHACPLTCGKLLSCGIHTCSRKDHRGACGRCLQASYDELICHCGHTVVYPPIACGTTIDCIYPCARPPPECGHPKTPHNCHEAPECPPCPYLSTRPCACGKDPAVKNVRCSAERVSCGQVCGEPLACGYHRCEKSCHRPGECGSCTQVCNKPKRICRHPCTAPCHAPARCPENEPCQAIVTQSCACGNLQSRSSCGASTSKPTSRETVVLKCNSECAIKQRNARLADALGIAPKERVTQEWSEDMKTFAFANHAFVKMVEGTFRDFFQSTRQTAILPHMPQSKRVFVLSLADAYRLGRELIDQEPNRSVQIRRRIDTRIPQPLLSASVPPPSAKPSLGGLTIMRSAGAWGGGGGGAGVGSGGWGSASVGGIKGGTAAAVVAGERPSRAATPIAPVLQQPARNGTSTPTPLATSTPHVQPTGTAIGRARVGEIGVVEDDDWDRDD</sequence>
<feature type="region of interest" description="Disordered" evidence="10">
    <location>
        <begin position="1"/>
        <end position="273"/>
    </location>
</feature>
<feature type="domain" description="NF-X1-type" evidence="11">
    <location>
        <begin position="793"/>
        <end position="813"/>
    </location>
</feature>
<dbReference type="GO" id="GO:0008270">
    <property type="term" value="F:zinc ion binding"/>
    <property type="evidence" value="ECO:0007669"/>
    <property type="project" value="UniProtKB-KW"/>
</dbReference>
<evidence type="ECO:0000256" key="5">
    <source>
        <dbReference type="ARBA" id="ARBA00022771"/>
    </source>
</evidence>
<dbReference type="GO" id="GO:0000981">
    <property type="term" value="F:DNA-binding transcription factor activity, RNA polymerase II-specific"/>
    <property type="evidence" value="ECO:0007669"/>
    <property type="project" value="TreeGrafter"/>
</dbReference>
<dbReference type="PANTHER" id="PTHR12360:SF12">
    <property type="entry name" value="TRANSCRIPTIONAL REPRESSOR NF-X1"/>
    <property type="match status" value="1"/>
</dbReference>
<keyword evidence="13" id="KW-1185">Reference proteome</keyword>
<dbReference type="Gene3D" id="3.30.1370.50">
    <property type="entry name" value="R3H-like domain"/>
    <property type="match status" value="1"/>
</dbReference>
<keyword evidence="6" id="KW-0862">Zinc</keyword>
<evidence type="ECO:0000313" key="13">
    <source>
        <dbReference type="Proteomes" id="UP000193986"/>
    </source>
</evidence>
<dbReference type="FunCoup" id="A0A1Y2B6R8">
    <property type="interactions" value="661"/>
</dbReference>
<feature type="region of interest" description="Disordered" evidence="10">
    <location>
        <begin position="1120"/>
        <end position="1166"/>
    </location>
</feature>
<feature type="compositionally biased region" description="Polar residues" evidence="10">
    <location>
        <begin position="240"/>
        <end position="252"/>
    </location>
</feature>
<dbReference type="GO" id="GO:0005634">
    <property type="term" value="C:nucleus"/>
    <property type="evidence" value="ECO:0007669"/>
    <property type="project" value="UniProtKB-SubCell"/>
</dbReference>
<dbReference type="PANTHER" id="PTHR12360">
    <property type="entry name" value="NUCLEAR TRANSCRIPTION FACTOR, X-BOX BINDING 1 NFX1"/>
    <property type="match status" value="1"/>
</dbReference>
<evidence type="ECO:0000256" key="8">
    <source>
        <dbReference type="ARBA" id="ARBA00023163"/>
    </source>
</evidence>
<feature type="compositionally biased region" description="Polar residues" evidence="10">
    <location>
        <begin position="194"/>
        <end position="205"/>
    </location>
</feature>
<feature type="domain" description="NF-X1-type" evidence="11">
    <location>
        <begin position="878"/>
        <end position="900"/>
    </location>
</feature>
<feature type="domain" description="NF-X1-type" evidence="11">
    <location>
        <begin position="561"/>
        <end position="592"/>
    </location>
</feature>
<dbReference type="SMART" id="SM00438">
    <property type="entry name" value="ZnF_NFX"/>
    <property type="match status" value="8"/>
</dbReference>
<evidence type="ECO:0000259" key="11">
    <source>
        <dbReference type="SMART" id="SM00438"/>
    </source>
</evidence>
<keyword evidence="7" id="KW-0805">Transcription regulation</keyword>
<evidence type="ECO:0000256" key="9">
    <source>
        <dbReference type="ARBA" id="ARBA00023242"/>
    </source>
</evidence>
<feature type="domain" description="NF-X1-type" evidence="11">
    <location>
        <begin position="849"/>
        <end position="869"/>
    </location>
</feature>
<feature type="compositionally biased region" description="Low complexity" evidence="10">
    <location>
        <begin position="1126"/>
        <end position="1137"/>
    </location>
</feature>
<feature type="domain" description="NF-X1-type" evidence="11">
    <location>
        <begin position="736"/>
        <end position="755"/>
    </location>
</feature>
<keyword evidence="4" id="KW-0677">Repeat</keyword>
<comment type="caution">
    <text evidence="12">The sequence shown here is derived from an EMBL/GenBank/DDBJ whole genome shotgun (WGS) entry which is preliminary data.</text>
</comment>
<dbReference type="Proteomes" id="UP000193986">
    <property type="component" value="Unassembled WGS sequence"/>
</dbReference>
<keyword evidence="5" id="KW-0863">Zinc-finger</keyword>
<dbReference type="InterPro" id="IPR034078">
    <property type="entry name" value="NFX1_fam"/>
</dbReference>
<name>A0A1Y2B6R8_9TREE</name>
<keyword evidence="8" id="KW-0804">Transcription</keyword>
<accession>A0A1Y2B6R8</accession>
<dbReference type="EMBL" id="MCFC01000021">
    <property type="protein sequence ID" value="ORY30230.1"/>
    <property type="molecule type" value="Genomic_DNA"/>
</dbReference>
<feature type="domain" description="NF-X1-type" evidence="11">
    <location>
        <begin position="485"/>
        <end position="506"/>
    </location>
</feature>
<feature type="compositionally biased region" description="Acidic residues" evidence="10">
    <location>
        <begin position="1156"/>
        <end position="1166"/>
    </location>
</feature>
<dbReference type="Pfam" id="PF01424">
    <property type="entry name" value="R3H"/>
    <property type="match status" value="1"/>
</dbReference>
<dbReference type="InterPro" id="IPR001374">
    <property type="entry name" value="R3H_dom"/>
</dbReference>
<protein>
    <recommendedName>
        <fullName evidence="11">NF-X1-type domain-containing protein</fullName>
    </recommendedName>
</protein>
<evidence type="ECO:0000256" key="3">
    <source>
        <dbReference type="ARBA" id="ARBA00022723"/>
    </source>
</evidence>
<dbReference type="InterPro" id="IPR000967">
    <property type="entry name" value="Znf_NFX1"/>
</dbReference>
<keyword evidence="9" id="KW-0539">Nucleus</keyword>
<evidence type="ECO:0000313" key="12">
    <source>
        <dbReference type="EMBL" id="ORY30230.1"/>
    </source>
</evidence>
<keyword evidence="3" id="KW-0479">Metal-binding</keyword>
<dbReference type="InterPro" id="IPR036867">
    <property type="entry name" value="R3H_dom_sf"/>
</dbReference>